<proteinExistence type="predicted"/>
<feature type="region of interest" description="Disordered" evidence="1">
    <location>
        <begin position="427"/>
        <end position="449"/>
    </location>
</feature>
<evidence type="ECO:0000313" key="3">
    <source>
        <dbReference type="Proteomes" id="UP000614601"/>
    </source>
</evidence>
<keyword evidence="3" id="KW-1185">Reference proteome</keyword>
<dbReference type="Pfam" id="PF04910">
    <property type="entry name" value="Tcf25"/>
    <property type="match status" value="1"/>
</dbReference>
<dbReference type="AlphaFoldDB" id="A0A811JTG8"/>
<dbReference type="OrthoDB" id="205993at2759"/>
<evidence type="ECO:0000256" key="1">
    <source>
        <dbReference type="SAM" id="MobiDB-lite"/>
    </source>
</evidence>
<dbReference type="Proteomes" id="UP000614601">
    <property type="component" value="Unassembled WGS sequence"/>
</dbReference>
<organism evidence="2 3">
    <name type="scientific">Bursaphelenchus okinawaensis</name>
    <dbReference type="NCBI Taxonomy" id="465554"/>
    <lineage>
        <taxon>Eukaryota</taxon>
        <taxon>Metazoa</taxon>
        <taxon>Ecdysozoa</taxon>
        <taxon>Nematoda</taxon>
        <taxon>Chromadorea</taxon>
        <taxon>Rhabditida</taxon>
        <taxon>Tylenchina</taxon>
        <taxon>Tylenchomorpha</taxon>
        <taxon>Aphelenchoidea</taxon>
        <taxon>Aphelenchoididae</taxon>
        <taxon>Bursaphelenchus</taxon>
    </lineage>
</organism>
<dbReference type="PANTHER" id="PTHR22684:SF0">
    <property type="entry name" value="RIBOSOME QUALITY CONTROL COMPLEX SUBUNIT TCF25"/>
    <property type="match status" value="1"/>
</dbReference>
<reference evidence="2" key="1">
    <citation type="submission" date="2020-09" db="EMBL/GenBank/DDBJ databases">
        <authorList>
            <person name="Kikuchi T."/>
        </authorList>
    </citation>
    <scope>NUCLEOTIDE SEQUENCE</scope>
    <source>
        <strain evidence="2">SH1</strain>
    </source>
</reference>
<dbReference type="EMBL" id="CAJFCW020000001">
    <property type="protein sequence ID" value="CAG9082282.1"/>
    <property type="molecule type" value="Genomic_DNA"/>
</dbReference>
<name>A0A811JTG8_9BILA</name>
<evidence type="ECO:0000313" key="2">
    <source>
        <dbReference type="EMBL" id="CAD5206564.1"/>
    </source>
</evidence>
<feature type="compositionally biased region" description="Polar residues" evidence="1">
    <location>
        <begin position="438"/>
        <end position="449"/>
    </location>
</feature>
<dbReference type="GO" id="GO:1990112">
    <property type="term" value="C:RQC complex"/>
    <property type="evidence" value="ECO:0007669"/>
    <property type="project" value="TreeGrafter"/>
</dbReference>
<accession>A0A811JTG8</accession>
<gene>
    <name evidence="2" type="ORF">BOKJ2_LOCUS1248</name>
</gene>
<sequence length="490" mass="55878">MGKKKNKTSTELDDDALLDLAIQEVNNQEKDEGSSSAGDKNFFKPNLRQMNADAEIKEKLSQAMMKSKGNRMDNKAVKAIFKHKPTWPVFRTLGMSFKCVREEGPIKTFQVEHSSSYASLQLLFTSFRLNHDLEAITNMVLAENPYHLESLFLLAQNHIMREEFTSATDVLERSLFAITSCTFQFNLLSEQHQLNYRSAETRIIFQLLFSFIQLLVCRHCFVTALQYGKLLYSKDPKNDPLAMTLLIDFIALKSGNYNYLADVFEEYRKTKNWEMLPNFLYSTAYACHKLYEKTGDEVYLVKEKELTKLALIRFPQVIGALVQRMGLDPTDTVKATGHFGYSETSVPLGIRMLVNIFFKHSYTFWSHGPQLAWLQQISEEFASNFKTHKSKINEWNKTCIRVFVGLPVNVKRHALLIGIDPETEEDKNFFDPFPPQHPATSSAAPQEQGSVAGVIRHQINGLMSSLRDVLDQIQDSNANAADVRNGPDAQ</sequence>
<comment type="caution">
    <text evidence="2">The sequence shown here is derived from an EMBL/GenBank/DDBJ whole genome shotgun (WGS) entry which is preliminary data.</text>
</comment>
<dbReference type="Proteomes" id="UP000783686">
    <property type="component" value="Unassembled WGS sequence"/>
</dbReference>
<dbReference type="EMBL" id="CAJFDH010000001">
    <property type="protein sequence ID" value="CAD5206564.1"/>
    <property type="molecule type" value="Genomic_DNA"/>
</dbReference>
<dbReference type="PANTHER" id="PTHR22684">
    <property type="entry name" value="NULP1-RELATED"/>
    <property type="match status" value="1"/>
</dbReference>
<dbReference type="InterPro" id="IPR006994">
    <property type="entry name" value="TCF25/Rqc1"/>
</dbReference>
<protein>
    <submittedName>
        <fullName evidence="2">Uncharacterized protein</fullName>
    </submittedName>
</protein>